<dbReference type="CDD" id="cd01288">
    <property type="entry name" value="FabZ"/>
    <property type="match status" value="1"/>
</dbReference>
<keyword evidence="9 12" id="KW-0456">Lyase</keyword>
<keyword evidence="8 12" id="KW-0443">Lipid metabolism</keyword>
<evidence type="ECO:0000256" key="5">
    <source>
        <dbReference type="ARBA" id="ARBA00022556"/>
    </source>
</evidence>
<reference evidence="14 15" key="1">
    <citation type="journal article" date="2016" name="Nat. Commun.">
        <title>Thousands of microbial genomes shed light on interconnected biogeochemical processes in an aquifer system.</title>
        <authorList>
            <person name="Anantharaman K."/>
            <person name="Brown C.T."/>
            <person name="Hug L.A."/>
            <person name="Sharon I."/>
            <person name="Castelle C.J."/>
            <person name="Probst A.J."/>
            <person name="Thomas B.C."/>
            <person name="Singh A."/>
            <person name="Wilkins M.J."/>
            <person name="Karaoz U."/>
            <person name="Brodie E.L."/>
            <person name="Williams K.H."/>
            <person name="Hubbard S.S."/>
            <person name="Banfield J.F."/>
        </authorList>
    </citation>
    <scope>NUCLEOTIDE SEQUENCE [LARGE SCALE GENOMIC DNA]</scope>
</reference>
<dbReference type="AlphaFoldDB" id="A0A1F4S3L9"/>
<dbReference type="InterPro" id="IPR018357">
    <property type="entry name" value="Hexapep_transf_CS"/>
</dbReference>
<keyword evidence="3 12" id="KW-0963">Cytoplasm</keyword>
<dbReference type="Gene3D" id="2.160.10.10">
    <property type="entry name" value="Hexapeptide repeat proteins"/>
    <property type="match status" value="1"/>
</dbReference>
<comment type="subcellular location">
    <subcellularLocation>
        <location evidence="2 12">Cytoplasm</location>
    </subcellularLocation>
</comment>
<organism evidence="14 15">
    <name type="scientific">candidate division WOR-1 bacterium RIFOXYB2_FULL_36_35</name>
    <dbReference type="NCBI Taxonomy" id="1802578"/>
    <lineage>
        <taxon>Bacteria</taxon>
        <taxon>Bacillati</taxon>
        <taxon>Saganbacteria</taxon>
    </lineage>
</organism>
<dbReference type="GO" id="GO:0005737">
    <property type="term" value="C:cytoplasm"/>
    <property type="evidence" value="ECO:0007669"/>
    <property type="project" value="UniProtKB-SubCell"/>
</dbReference>
<comment type="similarity">
    <text evidence="12">Belongs to the thioester dehydratase family. FabZ subfamily.</text>
</comment>
<dbReference type="SUPFAM" id="SSF51161">
    <property type="entry name" value="Trimeric LpxA-like enzymes"/>
    <property type="match status" value="1"/>
</dbReference>
<dbReference type="PANTHER" id="PTHR43480:SF1">
    <property type="entry name" value="ACYL-[ACYL-CARRIER-PROTEIN]--UDP-N-ACETYLGLUCOSAMINE O-ACYLTRANSFERASE, MITOCHONDRIAL-RELATED"/>
    <property type="match status" value="1"/>
</dbReference>
<proteinExistence type="inferred from homology"/>
<evidence type="ECO:0000256" key="11">
    <source>
        <dbReference type="ARBA" id="ARBA00025049"/>
    </source>
</evidence>
<dbReference type="InterPro" id="IPR001451">
    <property type="entry name" value="Hexapep"/>
</dbReference>
<dbReference type="GO" id="GO:0019171">
    <property type="term" value="F:(3R)-hydroxyacyl-[acyl-carrier-protein] dehydratase activity"/>
    <property type="evidence" value="ECO:0007669"/>
    <property type="project" value="UniProtKB-EC"/>
</dbReference>
<accession>A0A1F4S3L9</accession>
<sequence length="426" mass="46468">MLDIQEILKTIPHRYPFILVDKILEMEYGKTAIAIKNVTMNEYFFQGHFPGQPVMPGVLIVEAIAQVGAVMALSAPSAAGKIIFFAGIDRVRFRKPVVPGDQLKFEVEVMWFKRGIGKMKGKASVDGELACEGEFTFSLVDQGGGNSGAQVHPTAIIHPSAKIATGCQIGKFVVIGPEVEIGENTIIEEHVVINKWTKLGKNNHIYKGASIGTPPQDLHYKGEKGEIIIGDSNTIREFVTIHLPVGEGGKTIIGDKNYIMIHAHIPHNCKVGNEAIIGGYVGLAGYTEIGDQAIIAGLSGIHQFVRIGRLAMIGAQSKIGQDIPPFMLVVGSPGEARGVNSIGMQRRGISLEAQAEIKKAFKIIYEKKQPTENIVEELKKKLRPLDEINQIIEFLSRDSKRGISKKAAMNEIEEDLILPDLPELGI</sequence>
<keyword evidence="6" id="KW-0808">Transferase</keyword>
<evidence type="ECO:0000256" key="1">
    <source>
        <dbReference type="ARBA" id="ARBA00001055"/>
    </source>
</evidence>
<dbReference type="GO" id="GO:0008780">
    <property type="term" value="F:acyl-[acyl-carrier-protein]-UDP-N-acetylglucosamine O-acyltransferase activity"/>
    <property type="evidence" value="ECO:0007669"/>
    <property type="project" value="InterPro"/>
</dbReference>
<dbReference type="PROSITE" id="PS00101">
    <property type="entry name" value="HEXAPEP_TRANSFERASES"/>
    <property type="match status" value="1"/>
</dbReference>
<feature type="domain" description="UDP N-acetylglucosamine O-acyltransferase C-terminal" evidence="13">
    <location>
        <begin position="322"/>
        <end position="403"/>
    </location>
</feature>
<evidence type="ECO:0000256" key="3">
    <source>
        <dbReference type="ARBA" id="ARBA00022490"/>
    </source>
</evidence>
<dbReference type="GO" id="GO:0006633">
    <property type="term" value="P:fatty acid biosynthetic process"/>
    <property type="evidence" value="ECO:0007669"/>
    <property type="project" value="UniProtKB-UniRule"/>
</dbReference>
<dbReference type="FunFam" id="3.10.129.10:FF:000001">
    <property type="entry name" value="3-hydroxyacyl-[acyl-carrier-protein] dehydratase FabZ"/>
    <property type="match status" value="1"/>
</dbReference>
<dbReference type="GO" id="GO:0009245">
    <property type="term" value="P:lipid A biosynthetic process"/>
    <property type="evidence" value="ECO:0007669"/>
    <property type="project" value="UniProtKB-UniRule"/>
</dbReference>
<evidence type="ECO:0000313" key="15">
    <source>
        <dbReference type="Proteomes" id="UP000177905"/>
    </source>
</evidence>
<dbReference type="Gene3D" id="3.10.129.10">
    <property type="entry name" value="Hotdog Thioesterase"/>
    <property type="match status" value="1"/>
</dbReference>
<dbReference type="InterPro" id="IPR010137">
    <property type="entry name" value="Lipid_A_LpxA"/>
</dbReference>
<comment type="caution">
    <text evidence="14">The sequence shown here is derived from an EMBL/GenBank/DDBJ whole genome shotgun (WGS) entry which is preliminary data.</text>
</comment>
<dbReference type="InterPro" id="IPR010084">
    <property type="entry name" value="FabZ"/>
</dbReference>
<evidence type="ECO:0000313" key="14">
    <source>
        <dbReference type="EMBL" id="OGC15024.1"/>
    </source>
</evidence>
<dbReference type="HAMAP" id="MF_00406">
    <property type="entry name" value="FabZ"/>
    <property type="match status" value="1"/>
</dbReference>
<dbReference type="Pfam" id="PF00132">
    <property type="entry name" value="Hexapep"/>
    <property type="match status" value="2"/>
</dbReference>
<comment type="catalytic activity">
    <reaction evidence="1 12">
        <text>a (3R)-hydroxyacyl-[ACP] = a (2E)-enoyl-[ACP] + H2O</text>
        <dbReference type="Rhea" id="RHEA:13097"/>
        <dbReference type="Rhea" id="RHEA-COMP:9925"/>
        <dbReference type="Rhea" id="RHEA-COMP:9945"/>
        <dbReference type="ChEBI" id="CHEBI:15377"/>
        <dbReference type="ChEBI" id="CHEBI:78784"/>
        <dbReference type="ChEBI" id="CHEBI:78827"/>
        <dbReference type="EC" id="4.2.1.59"/>
    </reaction>
</comment>
<evidence type="ECO:0000259" key="13">
    <source>
        <dbReference type="Pfam" id="PF13720"/>
    </source>
</evidence>
<dbReference type="NCBIfam" id="NF003657">
    <property type="entry name" value="PRK05289.1"/>
    <property type="match status" value="1"/>
</dbReference>
<evidence type="ECO:0000256" key="4">
    <source>
        <dbReference type="ARBA" id="ARBA00022516"/>
    </source>
</evidence>
<evidence type="ECO:0000256" key="10">
    <source>
        <dbReference type="ARBA" id="ARBA00023315"/>
    </source>
</evidence>
<keyword evidence="5 12" id="KW-0441">Lipid A biosynthesis</keyword>
<dbReference type="NCBIfam" id="TIGR01750">
    <property type="entry name" value="fabZ"/>
    <property type="match status" value="1"/>
</dbReference>
<dbReference type="NCBIfam" id="TIGR01852">
    <property type="entry name" value="lipid_A_lpxA"/>
    <property type="match status" value="1"/>
</dbReference>
<protein>
    <recommendedName>
        <fullName evidence="12">3-hydroxyacyl-[acyl-carrier-protein] dehydratase FabZ</fullName>
        <ecNumber evidence="12">4.2.1.59</ecNumber>
    </recommendedName>
    <alternativeName>
        <fullName evidence="12">(3R)-hydroxymyristoyl-[acyl-carrier-protein] dehydratase</fullName>
        <shortName evidence="12">(3R)-hydroxymyristoyl-ACP dehydrase</shortName>
    </alternativeName>
    <alternativeName>
        <fullName evidence="12">Beta-hydroxyacyl-ACP dehydratase</fullName>
    </alternativeName>
</protein>
<dbReference type="EC" id="4.2.1.59" evidence="12"/>
<dbReference type="InterPro" id="IPR011004">
    <property type="entry name" value="Trimer_LpxA-like_sf"/>
</dbReference>
<feature type="active site" evidence="12">
    <location>
        <position position="48"/>
    </location>
</feature>
<dbReference type="GO" id="GO:0016020">
    <property type="term" value="C:membrane"/>
    <property type="evidence" value="ECO:0007669"/>
    <property type="project" value="GOC"/>
</dbReference>
<dbReference type="Gene3D" id="1.20.1180.10">
    <property type="entry name" value="Udp N-acetylglucosamine O-acyltransferase, C-terminal domain"/>
    <property type="match status" value="1"/>
</dbReference>
<evidence type="ECO:0000256" key="2">
    <source>
        <dbReference type="ARBA" id="ARBA00004496"/>
    </source>
</evidence>
<dbReference type="Proteomes" id="UP000177905">
    <property type="component" value="Unassembled WGS sequence"/>
</dbReference>
<keyword evidence="10" id="KW-0012">Acyltransferase</keyword>
<comment type="function">
    <text evidence="11 12">Involved in unsaturated fatty acids biosynthesis. Catalyzes the dehydration of short chain beta-hydroxyacyl-ACPs and long chain saturated and unsaturated beta-hydroxyacyl-ACPs.</text>
</comment>
<dbReference type="InterPro" id="IPR013114">
    <property type="entry name" value="FabA_FabZ"/>
</dbReference>
<dbReference type="Pfam" id="PF13720">
    <property type="entry name" value="Acetyltransf_11"/>
    <property type="match status" value="1"/>
</dbReference>
<evidence type="ECO:0000256" key="9">
    <source>
        <dbReference type="ARBA" id="ARBA00023239"/>
    </source>
</evidence>
<evidence type="ECO:0000256" key="12">
    <source>
        <dbReference type="HAMAP-Rule" id="MF_00406"/>
    </source>
</evidence>
<dbReference type="PANTHER" id="PTHR43480">
    <property type="entry name" value="ACYL-[ACYL-CARRIER-PROTEIN]--UDP-N-ACETYLGLUCOSAMINE O-ACYLTRANSFERASE"/>
    <property type="match status" value="1"/>
</dbReference>
<evidence type="ECO:0000256" key="6">
    <source>
        <dbReference type="ARBA" id="ARBA00022679"/>
    </source>
</evidence>
<dbReference type="NCBIfam" id="NF000582">
    <property type="entry name" value="PRK00006.1"/>
    <property type="match status" value="1"/>
</dbReference>
<keyword evidence="7" id="KW-0677">Repeat</keyword>
<keyword evidence="4 12" id="KW-0444">Lipid biosynthesis</keyword>
<dbReference type="CDD" id="cd03351">
    <property type="entry name" value="LbH_UDP-GlcNAc_AT"/>
    <property type="match status" value="1"/>
</dbReference>
<name>A0A1F4S3L9_UNCSA</name>
<dbReference type="InterPro" id="IPR029098">
    <property type="entry name" value="Acetyltransf_C"/>
</dbReference>
<dbReference type="InterPro" id="IPR037157">
    <property type="entry name" value="Acetyltransf_C_sf"/>
</dbReference>
<dbReference type="EMBL" id="MEUA01000027">
    <property type="protein sequence ID" value="OGC15024.1"/>
    <property type="molecule type" value="Genomic_DNA"/>
</dbReference>
<gene>
    <name evidence="12" type="primary">fabZ</name>
    <name evidence="14" type="ORF">A2290_01720</name>
</gene>
<evidence type="ECO:0000256" key="8">
    <source>
        <dbReference type="ARBA" id="ARBA00023098"/>
    </source>
</evidence>
<dbReference type="SUPFAM" id="SSF54637">
    <property type="entry name" value="Thioesterase/thiol ester dehydrase-isomerase"/>
    <property type="match status" value="1"/>
</dbReference>
<dbReference type="Pfam" id="PF07977">
    <property type="entry name" value="FabA"/>
    <property type="match status" value="1"/>
</dbReference>
<evidence type="ECO:0000256" key="7">
    <source>
        <dbReference type="ARBA" id="ARBA00022737"/>
    </source>
</evidence>
<dbReference type="InterPro" id="IPR029069">
    <property type="entry name" value="HotDog_dom_sf"/>
</dbReference>